<evidence type="ECO:0000313" key="3">
    <source>
        <dbReference type="Proteomes" id="UP000756921"/>
    </source>
</evidence>
<dbReference type="Proteomes" id="UP000756921">
    <property type="component" value="Unassembled WGS sequence"/>
</dbReference>
<feature type="compositionally biased region" description="Polar residues" evidence="1">
    <location>
        <begin position="58"/>
        <end position="81"/>
    </location>
</feature>
<feature type="compositionally biased region" description="Polar residues" evidence="1">
    <location>
        <begin position="683"/>
        <end position="696"/>
    </location>
</feature>
<feature type="compositionally biased region" description="Low complexity" evidence="1">
    <location>
        <begin position="609"/>
        <end position="622"/>
    </location>
</feature>
<feature type="compositionally biased region" description="Basic and acidic residues" evidence="1">
    <location>
        <begin position="490"/>
        <end position="502"/>
    </location>
</feature>
<reference evidence="2" key="1">
    <citation type="journal article" date="2020" name="Mol. Plant Microbe Interact.">
        <title>Genome Sequence of the Biocontrol Agent Coniothyrium minitans strain Conio (IMI 134523).</title>
        <authorList>
            <person name="Patel D."/>
            <person name="Shittu T.A."/>
            <person name="Baroncelli R."/>
            <person name="Muthumeenakshi S."/>
            <person name="Osborne T.H."/>
            <person name="Janganan T.K."/>
            <person name="Sreenivasaprasad S."/>
        </authorList>
    </citation>
    <scope>NUCLEOTIDE SEQUENCE</scope>
    <source>
        <strain evidence="2">Conio</strain>
    </source>
</reference>
<feature type="compositionally biased region" description="Polar residues" evidence="1">
    <location>
        <begin position="741"/>
        <end position="765"/>
    </location>
</feature>
<feature type="compositionally biased region" description="Basic and acidic residues" evidence="1">
    <location>
        <begin position="786"/>
        <end position="799"/>
    </location>
</feature>
<dbReference type="EMBL" id="WJXW01000010">
    <property type="protein sequence ID" value="KAF9732541.1"/>
    <property type="molecule type" value="Genomic_DNA"/>
</dbReference>
<feature type="compositionally biased region" description="Basic residues" evidence="1">
    <location>
        <begin position="555"/>
        <end position="569"/>
    </location>
</feature>
<feature type="region of interest" description="Disordered" evidence="1">
    <location>
        <begin position="112"/>
        <end position="298"/>
    </location>
</feature>
<feature type="compositionally biased region" description="Low complexity" evidence="1">
    <location>
        <begin position="192"/>
        <end position="209"/>
    </location>
</feature>
<feature type="compositionally biased region" description="Low complexity" evidence="1">
    <location>
        <begin position="893"/>
        <end position="905"/>
    </location>
</feature>
<feature type="compositionally biased region" description="Basic and acidic residues" evidence="1">
    <location>
        <begin position="118"/>
        <end position="130"/>
    </location>
</feature>
<organism evidence="2 3">
    <name type="scientific">Paraphaeosphaeria minitans</name>
    <dbReference type="NCBI Taxonomy" id="565426"/>
    <lineage>
        <taxon>Eukaryota</taxon>
        <taxon>Fungi</taxon>
        <taxon>Dikarya</taxon>
        <taxon>Ascomycota</taxon>
        <taxon>Pezizomycotina</taxon>
        <taxon>Dothideomycetes</taxon>
        <taxon>Pleosporomycetidae</taxon>
        <taxon>Pleosporales</taxon>
        <taxon>Massarineae</taxon>
        <taxon>Didymosphaeriaceae</taxon>
        <taxon>Paraphaeosphaeria</taxon>
    </lineage>
</organism>
<evidence type="ECO:0000313" key="2">
    <source>
        <dbReference type="EMBL" id="KAF9732541.1"/>
    </source>
</evidence>
<sequence>MPGPRNLPGRSSQRKTSNKQDDEPPPRTRSGRGPKSAANPDGKPDGKPDSKPDVVSPKANSQQSSTTPQTRKTTRQASSVANYADLEAGNVVYAIYEAPIWTVVGLPRDFLDGLNEQTDSRKGRFSERSELPALNTIFTHSDTMSDDESDEIPSPQPAASRGRGRGRGGRGSRGGRGRGGRGRGSRGGRGGTATAAPRTTSPLRTRPSRNAAPAFPLVEEDDEEPSNQESAVEDAKRPPELEEETMNEFTDDDAETINELTGDELVGKKEPVEGIGYREMDDFVESQTPPGSPSPALLLAYRNPNANIPVPVAVPRLSLPAKSASRTRTPKEGTSTPIPPPKLPRLAPEDDALTESDLPGPWIEGLSKPIQAECEDRADYLLQQRYEPMVDVQDVIASLTKFPLAQRSTESLYALAENTQRILKAWQDEYLELDARTAPHAHPPKKPCNGGRIPINPLVYEDVKEADIYGYTYNPKITDPGFQDPFTQRPGHEQSGGRELRQRRANAMLDSAAPSEDEEEDEEGRPAKRQRRATRRFEGSDAGTGTGTGTGTTTPKKHNGWGGARKKGVSKYAKPNEPATSATPEPDGRVKRGKGLLHPRVQEMREESAVVSSGDDGGSNADSVDDEERIPRPSTRGGRGRGGGRGGRGRGGYGPKGPRKRAFEEDEPVPSAHAPNGPPPALQSLSEGQNQFTLSTPVGAPVPPHVVGPNSTETVFQATPQPYAYQDLGAGPHPSAHTPDTYMNTTPLSQYSNHYDDSANNSASGSRKKPRVKSEKRSQSMTIWWAERKARQKEADEKSGTPPKPLSRSNSSTGRRGGRTSGAGSPAAKSHPEPQYRQPIPFYADPHAQPPPPPPPQEVQAFHSHPPPPAPFSAPSPSNTHAPAVAYPPPPSLLMQPSSLAALPSSVPPPPPGPGRTLAPAPLPPQVPMSAYPSPYGPRTAPRPKSNGPPPLAPAPSHVSPYPPMGMGMGMGIGSIQPVRDMPFKVLVPGIPPDSRRESR</sequence>
<feature type="compositionally biased region" description="Basic and acidic residues" evidence="1">
    <location>
        <begin position="42"/>
        <end position="52"/>
    </location>
</feature>
<dbReference type="OrthoDB" id="4115400at2759"/>
<evidence type="ECO:0000256" key="1">
    <source>
        <dbReference type="SAM" id="MobiDB-lite"/>
    </source>
</evidence>
<dbReference type="AlphaFoldDB" id="A0A9P6GC90"/>
<feature type="region of interest" description="Disordered" evidence="1">
    <location>
        <begin position="478"/>
        <end position="961"/>
    </location>
</feature>
<name>A0A9P6GC90_9PLEO</name>
<feature type="compositionally biased region" description="Basic residues" evidence="1">
    <location>
        <begin position="162"/>
        <end position="186"/>
    </location>
</feature>
<feature type="compositionally biased region" description="Basic and acidic residues" evidence="1">
    <location>
        <begin position="265"/>
        <end position="281"/>
    </location>
</feature>
<feature type="region of interest" description="Disordered" evidence="1">
    <location>
        <begin position="1"/>
        <end position="84"/>
    </location>
</feature>
<feature type="region of interest" description="Disordered" evidence="1">
    <location>
        <begin position="319"/>
        <end position="362"/>
    </location>
</feature>
<feature type="compositionally biased region" description="Pro residues" evidence="1">
    <location>
        <begin position="865"/>
        <end position="874"/>
    </location>
</feature>
<feature type="compositionally biased region" description="Acidic residues" evidence="1">
    <location>
        <begin position="241"/>
        <end position="256"/>
    </location>
</feature>
<accession>A0A9P6GC90</accession>
<feature type="compositionally biased region" description="Polar residues" evidence="1">
    <location>
        <begin position="710"/>
        <end position="720"/>
    </location>
</feature>
<feature type="compositionally biased region" description="Polar residues" evidence="1">
    <location>
        <begin position="324"/>
        <end position="336"/>
    </location>
</feature>
<gene>
    <name evidence="2" type="ORF">PMIN01_09399</name>
</gene>
<protein>
    <submittedName>
        <fullName evidence="2">Uncharacterized protein</fullName>
    </submittedName>
</protein>
<comment type="caution">
    <text evidence="2">The sequence shown here is derived from an EMBL/GenBank/DDBJ whole genome shotgun (WGS) entry which is preliminary data.</text>
</comment>
<feature type="compositionally biased region" description="Gly residues" evidence="1">
    <location>
        <begin position="640"/>
        <end position="655"/>
    </location>
</feature>
<feature type="compositionally biased region" description="Pro residues" evidence="1">
    <location>
        <begin position="848"/>
        <end position="857"/>
    </location>
</feature>
<proteinExistence type="predicted"/>
<keyword evidence="3" id="KW-1185">Reference proteome</keyword>